<evidence type="ECO:0000259" key="2">
    <source>
        <dbReference type="Pfam" id="PF09362"/>
    </source>
</evidence>
<dbReference type="PANTHER" id="PTHR43662">
    <property type="match status" value="1"/>
</dbReference>
<dbReference type="PANTHER" id="PTHR43662:SF3">
    <property type="entry name" value="DOMAIN PROTEIN, PUTATIVE (AFU_ORTHOLOGUE AFUA_6G11970)-RELATED"/>
    <property type="match status" value="1"/>
</dbReference>
<protein>
    <submittedName>
        <fullName evidence="3">WSC domain</fullName>
    </submittedName>
</protein>
<dbReference type="VEuPathDB" id="FungiDB:A9K55_008736"/>
<keyword evidence="1" id="KW-0732">Signal</keyword>
<dbReference type="VEuPathDB" id="FungiDB:CCM_06443"/>
<reference evidence="3 4" key="1">
    <citation type="journal article" date="2017" name="BMC Genomics">
        <title>Chromosome level assembly and secondary metabolite potential of the parasitic fungus Cordyceps militaris.</title>
        <authorList>
            <person name="Kramer G.J."/>
            <person name="Nodwell J.R."/>
        </authorList>
    </citation>
    <scope>NUCLEOTIDE SEQUENCE [LARGE SCALE GENOMIC DNA]</scope>
    <source>
        <strain evidence="3 4">ATCC 34164</strain>
    </source>
</reference>
<name>A0A2H4SEJ0_CORMI</name>
<dbReference type="Pfam" id="PF09362">
    <property type="entry name" value="DUF1996"/>
    <property type="match status" value="1"/>
</dbReference>
<dbReference type="OrthoDB" id="74764at2759"/>
<feature type="chain" id="PRO_5014118944" evidence="1">
    <location>
        <begin position="19"/>
        <end position="643"/>
    </location>
</feature>
<gene>
    <name evidence="3" type="ORF">A9K55_008736</name>
</gene>
<feature type="domain" description="DUF1996" evidence="2">
    <location>
        <begin position="36"/>
        <end position="267"/>
    </location>
</feature>
<organism evidence="3 4">
    <name type="scientific">Cordyceps militaris</name>
    <name type="common">Caterpillar fungus</name>
    <name type="synonym">Clavaria militaris</name>
    <dbReference type="NCBI Taxonomy" id="73501"/>
    <lineage>
        <taxon>Eukaryota</taxon>
        <taxon>Fungi</taxon>
        <taxon>Dikarya</taxon>
        <taxon>Ascomycota</taxon>
        <taxon>Pezizomycotina</taxon>
        <taxon>Sordariomycetes</taxon>
        <taxon>Hypocreomycetidae</taxon>
        <taxon>Hypocreales</taxon>
        <taxon>Cordycipitaceae</taxon>
        <taxon>Cordyceps</taxon>
    </lineage>
</organism>
<sequence length="643" mass="71207">MLAKSLVALSSAAALAAAQGGLFIVHCKQLTVQRTDPIISPGQLSSHVHTIVGGTGYYMSMSNEDARNARNTTCDKALDKSNYWQPQLYHQYNDSSLELIKMLGIAAYYIDRSCDYQPGRKNCRGARGAIAPPKGLRMLSGDTSRRTYDKNDKSQRAISHVCLDPGKDYVELPQKPCNEMRSQVFFPSCWDGKNLDSPDHKSHVAFPALGDYNTGVCPETHPVAIVSVFNEFFYNTRQVQSKDFRRWVYANGDTTGYGLHGDYLQGWEDQDKLEHAMETCTGKQGTDAPSCSLYVGPNGAGKTSFQKPERDPPAEDVGLNGRLKKLPGNNPIYEGKSKLTLEMAKANKGGRRRGENRGSGVASTVHYVPSPAGSRVFAIEELTVSILCHLPDAVLLSKSQRVCQQWRAVAQKLLQPLLSGVPAPCNRPLGGGREINPLLLDHFGTILSDGSMQLEIGLWLTGHRYSSMRSLVDLPMATSGPGRAVHDAYARVGASWRGMQIYRPPVYELRYRREVGAEIEVVKVADGVRLGQVCDVLVAITGRTKGLAWNEMRVTWPQASTGRDDKGDAGSGESETVRETVRDYILLEKVRHVLPAFCECFWGGCRNERRCLGDKKRKMQLIASNKWRVTSKEFMEEDLLVQI</sequence>
<accession>A0A2H4SEJ0</accession>
<evidence type="ECO:0000313" key="3">
    <source>
        <dbReference type="EMBL" id="ATY61528.1"/>
    </source>
</evidence>
<dbReference type="VEuPathDB" id="FungiDB:CCM_06444"/>
<evidence type="ECO:0000256" key="1">
    <source>
        <dbReference type="SAM" id="SignalP"/>
    </source>
</evidence>
<feature type="signal peptide" evidence="1">
    <location>
        <begin position="1"/>
        <end position="18"/>
    </location>
</feature>
<evidence type="ECO:0000313" key="4">
    <source>
        <dbReference type="Proteomes" id="UP000323067"/>
    </source>
</evidence>
<dbReference type="EMBL" id="CP023324">
    <property type="protein sequence ID" value="ATY61528.1"/>
    <property type="molecule type" value="Genomic_DNA"/>
</dbReference>
<dbReference type="InterPro" id="IPR018535">
    <property type="entry name" value="DUF1996"/>
</dbReference>
<proteinExistence type="predicted"/>
<dbReference type="AlphaFoldDB" id="A0A2H4SEJ0"/>
<dbReference type="Proteomes" id="UP000323067">
    <property type="component" value="Chromosome vii"/>
</dbReference>